<dbReference type="UniPathway" id="UPA00035">
    <property type="reaction ID" value="UER00044"/>
</dbReference>
<dbReference type="Gene3D" id="3.20.20.70">
    <property type="entry name" value="Aldolase class I"/>
    <property type="match status" value="1"/>
</dbReference>
<comment type="caution">
    <text evidence="15">The sequence shown here is derived from an EMBL/GenBank/DDBJ whole genome shotgun (WGS) entry which is preliminary data.</text>
</comment>
<dbReference type="HAMAP" id="MF_00133">
    <property type="entry name" value="Trp_synth_beta"/>
    <property type="match status" value="1"/>
</dbReference>
<proteinExistence type="inferred from homology"/>
<evidence type="ECO:0000256" key="11">
    <source>
        <dbReference type="ARBA" id="ARBA00023239"/>
    </source>
</evidence>
<dbReference type="InterPro" id="IPR001926">
    <property type="entry name" value="TrpB-like_PALP"/>
</dbReference>
<dbReference type="NCBIfam" id="TIGR00262">
    <property type="entry name" value="trpA"/>
    <property type="match status" value="1"/>
</dbReference>
<accession>A0A1S9RAM7</accession>
<comment type="cofactor">
    <cofactor evidence="1 13">
        <name>pyridoxal 5'-phosphate</name>
        <dbReference type="ChEBI" id="CHEBI:597326"/>
    </cofactor>
</comment>
<keyword evidence="10 13" id="KW-0057">Aromatic amino acid biosynthesis</keyword>
<protein>
    <recommendedName>
        <fullName evidence="6 13">Tryptophan synthase</fullName>
        <ecNumber evidence="5 13">4.2.1.20</ecNumber>
    </recommendedName>
</protein>
<evidence type="ECO:0000256" key="13">
    <source>
        <dbReference type="RuleBase" id="RU003663"/>
    </source>
</evidence>
<organism evidence="15 16">
    <name type="scientific">Penicillium brasilianum</name>
    <dbReference type="NCBI Taxonomy" id="104259"/>
    <lineage>
        <taxon>Eukaryota</taxon>
        <taxon>Fungi</taxon>
        <taxon>Dikarya</taxon>
        <taxon>Ascomycota</taxon>
        <taxon>Pezizomycotina</taxon>
        <taxon>Eurotiomycetes</taxon>
        <taxon>Eurotiomycetidae</taxon>
        <taxon>Eurotiales</taxon>
        <taxon>Aspergillaceae</taxon>
        <taxon>Penicillium</taxon>
    </lineage>
</organism>
<evidence type="ECO:0000256" key="1">
    <source>
        <dbReference type="ARBA" id="ARBA00001933"/>
    </source>
</evidence>
<dbReference type="GO" id="GO:0004834">
    <property type="term" value="F:tryptophan synthase activity"/>
    <property type="evidence" value="ECO:0007669"/>
    <property type="project" value="UniProtKB-EC"/>
</dbReference>
<comment type="catalytic activity">
    <reaction evidence="12 13">
        <text>(1S,2R)-1-C-(indol-3-yl)glycerol 3-phosphate + L-serine = D-glyceraldehyde 3-phosphate + L-tryptophan + H2O</text>
        <dbReference type="Rhea" id="RHEA:10532"/>
        <dbReference type="ChEBI" id="CHEBI:15377"/>
        <dbReference type="ChEBI" id="CHEBI:33384"/>
        <dbReference type="ChEBI" id="CHEBI:57912"/>
        <dbReference type="ChEBI" id="CHEBI:58866"/>
        <dbReference type="ChEBI" id="CHEBI:59776"/>
        <dbReference type="EC" id="4.2.1.20"/>
    </reaction>
</comment>
<evidence type="ECO:0000256" key="9">
    <source>
        <dbReference type="ARBA" id="ARBA00022898"/>
    </source>
</evidence>
<evidence type="ECO:0000256" key="10">
    <source>
        <dbReference type="ARBA" id="ARBA00023141"/>
    </source>
</evidence>
<dbReference type="PANTHER" id="PTHR48077">
    <property type="entry name" value="TRYPTOPHAN SYNTHASE-RELATED"/>
    <property type="match status" value="1"/>
</dbReference>
<evidence type="ECO:0000256" key="8">
    <source>
        <dbReference type="ARBA" id="ARBA00022822"/>
    </source>
</evidence>
<dbReference type="InterPro" id="IPR006654">
    <property type="entry name" value="Trp_synth_beta"/>
</dbReference>
<keyword evidence="7 13" id="KW-0028">Amino-acid biosynthesis</keyword>
<dbReference type="FunFam" id="3.40.50.1100:FF:000004">
    <property type="entry name" value="Tryptophan synthase beta chain"/>
    <property type="match status" value="1"/>
</dbReference>
<gene>
    <name evidence="15" type="ORF">PEBR_40082</name>
</gene>
<dbReference type="InterPro" id="IPR002028">
    <property type="entry name" value="Trp_synthase_suA"/>
</dbReference>
<evidence type="ECO:0000256" key="12">
    <source>
        <dbReference type="ARBA" id="ARBA00049047"/>
    </source>
</evidence>
<keyword evidence="11 13" id="KW-0456">Lyase</keyword>
<dbReference type="SUPFAM" id="SSF51366">
    <property type="entry name" value="Ribulose-phoshate binding barrel"/>
    <property type="match status" value="1"/>
</dbReference>
<dbReference type="PANTHER" id="PTHR48077:SF3">
    <property type="entry name" value="TRYPTOPHAN SYNTHASE"/>
    <property type="match status" value="1"/>
</dbReference>
<dbReference type="InterPro" id="IPR023026">
    <property type="entry name" value="Trp_synth_beta/beta-like"/>
</dbReference>
<feature type="domain" description="Tryptophan synthase beta chain-like PALP" evidence="14">
    <location>
        <begin position="348"/>
        <end position="679"/>
    </location>
</feature>
<dbReference type="EC" id="4.2.1.20" evidence="5 13"/>
<dbReference type="Gene3D" id="3.40.50.1100">
    <property type="match status" value="2"/>
</dbReference>
<evidence type="ECO:0000259" key="14">
    <source>
        <dbReference type="Pfam" id="PF00291"/>
    </source>
</evidence>
<dbReference type="GO" id="GO:0005737">
    <property type="term" value="C:cytoplasm"/>
    <property type="evidence" value="ECO:0007669"/>
    <property type="project" value="TreeGrafter"/>
</dbReference>
<name>A0A1S9RAM7_PENBI</name>
<dbReference type="Pfam" id="PF00290">
    <property type="entry name" value="Trp_syntA"/>
    <property type="match status" value="1"/>
</dbReference>
<dbReference type="CDD" id="cd06446">
    <property type="entry name" value="Trp-synth_B"/>
    <property type="match status" value="1"/>
</dbReference>
<evidence type="ECO:0000256" key="3">
    <source>
        <dbReference type="ARBA" id="ARBA00005761"/>
    </source>
</evidence>
<dbReference type="NCBIfam" id="TIGR00263">
    <property type="entry name" value="trpB"/>
    <property type="match status" value="1"/>
</dbReference>
<evidence type="ECO:0000256" key="7">
    <source>
        <dbReference type="ARBA" id="ARBA00022605"/>
    </source>
</evidence>
<dbReference type="InterPro" id="IPR006653">
    <property type="entry name" value="Trp_synth_b_CS"/>
</dbReference>
<evidence type="ECO:0000313" key="16">
    <source>
        <dbReference type="Proteomes" id="UP000190744"/>
    </source>
</evidence>
<dbReference type="CDD" id="cd04724">
    <property type="entry name" value="Tryptophan_synthase_alpha"/>
    <property type="match status" value="1"/>
</dbReference>
<comment type="similarity">
    <text evidence="4">In the N-terminal section; belongs to the TrpA family.</text>
</comment>
<dbReference type="InterPro" id="IPR011060">
    <property type="entry name" value="RibuloseP-bd_barrel"/>
</dbReference>
<keyword evidence="9 13" id="KW-0663">Pyridoxal phosphate</keyword>
<evidence type="ECO:0000256" key="5">
    <source>
        <dbReference type="ARBA" id="ARBA00012043"/>
    </source>
</evidence>
<evidence type="ECO:0000256" key="2">
    <source>
        <dbReference type="ARBA" id="ARBA00004733"/>
    </source>
</evidence>
<dbReference type="SUPFAM" id="SSF53686">
    <property type="entry name" value="Tryptophan synthase beta subunit-like PLP-dependent enzymes"/>
    <property type="match status" value="1"/>
</dbReference>
<dbReference type="EMBL" id="LJBN01000216">
    <property type="protein sequence ID" value="OOQ82542.1"/>
    <property type="molecule type" value="Genomic_DNA"/>
</dbReference>
<dbReference type="InterPro" id="IPR036052">
    <property type="entry name" value="TrpB-like_PALP_sf"/>
</dbReference>
<reference evidence="16" key="1">
    <citation type="submission" date="2015-09" db="EMBL/GenBank/DDBJ databases">
        <authorList>
            <person name="Fill T.P."/>
            <person name="Baretta J.F."/>
            <person name="de Almeida L.G."/>
            <person name="Rocha M."/>
            <person name="de Souza D.H."/>
            <person name="Malavazi I."/>
            <person name="Cerdeira L.T."/>
            <person name="Hong H."/>
            <person name="Samborskyy M."/>
            <person name="de Vasconcelos A.T."/>
            <person name="Leadlay P."/>
            <person name="Rodrigues-Filho E."/>
        </authorList>
    </citation>
    <scope>NUCLEOTIDE SEQUENCE [LARGE SCALE GENOMIC DNA]</scope>
    <source>
        <strain evidence="16">LaBioMMi 136</strain>
    </source>
</reference>
<sequence>MEAINAVFATCKKESRAALVTYVTAGYPTASSTPEIMLSMQAGGADIIELGIPFTDPLTDGPTIQKSNAQALQNGVRIPEMLQMVREARKSGLTAPVIFMGYYNPVRAYGEERMLRDCKKAGVNGFIMVDLPPEEAVRFRGVCKGFGLSYIPLVAPSTPDSRIKMLCSIADSFVYVVSRMGVTGSLKVLDEGLNKLLERVHVYTGDRVPTAVGFGINTREHFVDVARIADGVVIGSKIISILRDAPEGTGAQQVQEYCLHVTGRTEARVITPPAEEDNQEETANIIPAHTSANGGDTTPADLNTRFGQFGGQYVPEALMECLTELEAGFNTAIADPTFWAEIASYASYANRPSSLHLAPRLTAHAGGARIWLKREDLNHTGSHKINNALGQIILAKRLGKTAIIAETGAGQHGVATATLAARFGMKCTIFMGAEDVQRQALNVFRIRLLGARVIAVPGAHPGDGGTLRDAVNQAFRTWVTDLDSTHFVIGSAFGPHPYPTIVRTFQAVIGNEARAQFQELNGGRLPDAVVACVGGGSNAAGMFYPFVQDPGVQLVGVEAGGDGSAIGRHSATLARGSVGVLHGVRTYVLQDEDGQITSTHSISAGLDYPGVGPELASWKESGRARFVAASDQDALDAFRLLSETEGIIPALESAHAISGAVQLAKELGEGKDIVVCLSGRGDKDVQTVAGILPELMPETEEN</sequence>
<dbReference type="HAMAP" id="MF_00131">
    <property type="entry name" value="Trp_synth_alpha"/>
    <property type="match status" value="1"/>
</dbReference>
<keyword evidence="8 13" id="KW-0822">Tryptophan biosynthesis</keyword>
<comment type="similarity">
    <text evidence="3">In the C-terminal section; belongs to the TrpB family.</text>
</comment>
<dbReference type="FunFam" id="3.20.20.70:FF:000151">
    <property type="entry name" value="Tryptophan synthase"/>
    <property type="match status" value="1"/>
</dbReference>
<dbReference type="Pfam" id="PF00291">
    <property type="entry name" value="PALP"/>
    <property type="match status" value="1"/>
</dbReference>
<evidence type="ECO:0000313" key="15">
    <source>
        <dbReference type="EMBL" id="OOQ82542.1"/>
    </source>
</evidence>
<evidence type="ECO:0000256" key="6">
    <source>
        <dbReference type="ARBA" id="ARBA00018724"/>
    </source>
</evidence>
<dbReference type="InterPro" id="IPR013785">
    <property type="entry name" value="Aldolase_TIM"/>
</dbReference>
<dbReference type="Proteomes" id="UP000190744">
    <property type="component" value="Unassembled WGS sequence"/>
</dbReference>
<dbReference type="AlphaFoldDB" id="A0A1S9RAM7"/>
<evidence type="ECO:0000256" key="4">
    <source>
        <dbReference type="ARBA" id="ARBA00006095"/>
    </source>
</evidence>
<comment type="pathway">
    <text evidence="2 13">Amino-acid biosynthesis; L-tryptophan biosynthesis; L-tryptophan from chorismate: step 5/5.</text>
</comment>
<dbReference type="PROSITE" id="PS00168">
    <property type="entry name" value="TRP_SYNTHASE_BETA"/>
    <property type="match status" value="1"/>
</dbReference>